<name>A0A0E3LBM6_9EURY</name>
<dbReference type="GO" id="GO:0012505">
    <property type="term" value="C:endomembrane system"/>
    <property type="evidence" value="ECO:0007669"/>
    <property type="project" value="UniProtKB-SubCell"/>
</dbReference>
<dbReference type="InterPro" id="IPR008158">
    <property type="entry name" value="Translocase_Sec61-g"/>
</dbReference>
<sequence>MVESTFEPNITTKSVGQAIRAHLRVLKLTKKPSREEFLTIAKVAGAGILAVGAIGFIIYVLLTMLPQWVAQ</sequence>
<dbReference type="Pfam" id="PF00584">
    <property type="entry name" value="SecE"/>
    <property type="match status" value="1"/>
</dbReference>
<dbReference type="GO" id="GO:0005886">
    <property type="term" value="C:plasma membrane"/>
    <property type="evidence" value="ECO:0007669"/>
    <property type="project" value="UniProtKB-SubCell"/>
</dbReference>
<dbReference type="HOGENOM" id="CLU_191921_2_1_2"/>
<dbReference type="RefSeq" id="WP_048129861.1">
    <property type="nucleotide sequence ID" value="NZ_CP009507.1"/>
</dbReference>
<evidence type="ECO:0000256" key="7">
    <source>
        <dbReference type="ARBA" id="ARBA00037847"/>
    </source>
</evidence>
<keyword evidence="6 8" id="KW-0472">Membrane</keyword>
<comment type="similarity">
    <text evidence="8">Belongs to the SecE/SEC61-gamma family.</text>
</comment>
<dbReference type="GeneID" id="303088883"/>
<dbReference type="InterPro" id="IPR023391">
    <property type="entry name" value="Prot_translocase_SecE_dom_sf"/>
</dbReference>
<dbReference type="GO" id="GO:0009306">
    <property type="term" value="P:protein secretion"/>
    <property type="evidence" value="ECO:0007669"/>
    <property type="project" value="UniProtKB-UniRule"/>
</dbReference>
<dbReference type="AlphaFoldDB" id="A0A0E3LBM6"/>
<evidence type="ECO:0000256" key="4">
    <source>
        <dbReference type="ARBA" id="ARBA00022989"/>
    </source>
</evidence>
<feature type="transmembrane region" description="Helical" evidence="8">
    <location>
        <begin position="37"/>
        <end position="62"/>
    </location>
</feature>
<reference evidence="9 10" key="1">
    <citation type="submission" date="2014-07" db="EMBL/GenBank/DDBJ databases">
        <title>Methanogenic archaea and the global carbon cycle.</title>
        <authorList>
            <person name="Henriksen J.R."/>
            <person name="Luke J."/>
            <person name="Reinhart S."/>
            <person name="Benedict M.N."/>
            <person name="Youngblut N.D."/>
            <person name="Metcalf M.E."/>
            <person name="Whitaker R.J."/>
            <person name="Metcalf W.W."/>
        </authorList>
    </citation>
    <scope>NUCLEOTIDE SEQUENCE [LARGE SCALE GENOMIC DNA]</scope>
    <source>
        <strain evidence="9 10">HI350</strain>
    </source>
</reference>
<comment type="function">
    <text evidence="8">Essential subunit of the Sec protein translocation channel SecYEG. Clamps together the 2 halves of SecY. May contact the channel plug during translocation.</text>
</comment>
<dbReference type="InterPro" id="IPR001901">
    <property type="entry name" value="Translocase_SecE/Sec61-g"/>
</dbReference>
<dbReference type="GeneID" id="41607522"/>
<evidence type="ECO:0000256" key="2">
    <source>
        <dbReference type="ARBA" id="ARBA00022692"/>
    </source>
</evidence>
<dbReference type="EMBL" id="CP009507">
    <property type="protein sequence ID" value="AKB34036.1"/>
    <property type="molecule type" value="Genomic_DNA"/>
</dbReference>
<evidence type="ECO:0000313" key="10">
    <source>
        <dbReference type="Proteomes" id="UP000033092"/>
    </source>
</evidence>
<evidence type="ECO:0000313" key="9">
    <source>
        <dbReference type="EMBL" id="AKB34036.1"/>
    </source>
</evidence>
<keyword evidence="4 8" id="KW-1133">Transmembrane helix</keyword>
<evidence type="ECO:0000256" key="8">
    <source>
        <dbReference type="HAMAP-Rule" id="MF_00422"/>
    </source>
</evidence>
<evidence type="ECO:0000256" key="6">
    <source>
        <dbReference type="ARBA" id="ARBA00023136"/>
    </source>
</evidence>
<accession>A0A0E3LBM6</accession>
<evidence type="ECO:0000256" key="5">
    <source>
        <dbReference type="ARBA" id="ARBA00023010"/>
    </source>
</evidence>
<organism evidence="9 10">
    <name type="scientific">Methanosarcina siciliae HI350</name>
    <dbReference type="NCBI Taxonomy" id="1434119"/>
    <lineage>
        <taxon>Archaea</taxon>
        <taxon>Methanobacteriati</taxon>
        <taxon>Methanobacteriota</taxon>
        <taxon>Stenosarchaea group</taxon>
        <taxon>Methanomicrobia</taxon>
        <taxon>Methanosarcinales</taxon>
        <taxon>Methanosarcinaceae</taxon>
        <taxon>Methanosarcina</taxon>
    </lineage>
</organism>
<keyword evidence="8" id="KW-1003">Cell membrane</keyword>
<keyword evidence="2 8" id="KW-0812">Transmembrane</keyword>
<dbReference type="Proteomes" id="UP000033092">
    <property type="component" value="Chromosome"/>
</dbReference>
<keyword evidence="3 8" id="KW-0653">Protein transport</keyword>
<dbReference type="Gene3D" id="1.20.5.820">
    <property type="entry name" value="Preprotein translocase SecE subunit"/>
    <property type="match status" value="1"/>
</dbReference>
<dbReference type="SUPFAM" id="SSF103456">
    <property type="entry name" value="Preprotein translocase SecE subunit"/>
    <property type="match status" value="1"/>
</dbReference>
<keyword evidence="5 8" id="KW-0811">Translocation</keyword>
<evidence type="ECO:0000256" key="3">
    <source>
        <dbReference type="ARBA" id="ARBA00022927"/>
    </source>
</evidence>
<comment type="subunit">
    <text evidence="8">Component of the Sec protein translocase complex. Heterotrimer consisting of SecY (alpha), SecG (beta) and SecE (gamma) subunits. The heterotrimers can form oligomers, although 1 heterotrimer is thought to be able to translocate proteins. Interacts with the ribosome. May interact with SecDF, and other proteins may be involved.</text>
</comment>
<dbReference type="GO" id="GO:0006605">
    <property type="term" value="P:protein targeting"/>
    <property type="evidence" value="ECO:0007669"/>
    <property type="project" value="UniProtKB-UniRule"/>
</dbReference>
<protein>
    <recommendedName>
        <fullName evidence="8">Protein translocase subunit SecE</fullName>
    </recommendedName>
    <alternativeName>
        <fullName evidence="8">Protein transport protein Sec61 gamma subunit homolog</fullName>
    </alternativeName>
</protein>
<proteinExistence type="inferred from homology"/>
<dbReference type="NCBIfam" id="TIGR00327">
    <property type="entry name" value="secE_euk_arch"/>
    <property type="match status" value="1"/>
</dbReference>
<dbReference type="GO" id="GO:0065002">
    <property type="term" value="P:intracellular protein transmembrane transport"/>
    <property type="evidence" value="ECO:0007669"/>
    <property type="project" value="UniProtKB-UniRule"/>
</dbReference>
<comment type="subcellular location">
    <subcellularLocation>
        <location evidence="8">Cell membrane</location>
        <topology evidence="8">Single-pass membrane protein</topology>
    </subcellularLocation>
    <subcellularLocation>
        <location evidence="7">Endomembrane system</location>
        <topology evidence="7">Single-pass membrane protein</topology>
    </subcellularLocation>
</comment>
<dbReference type="PATRIC" id="fig|1434119.4.peg.4335"/>
<keyword evidence="1 8" id="KW-0813">Transport</keyword>
<dbReference type="KEGG" id="msz:MSSIH_3346"/>
<gene>
    <name evidence="8" type="primary">secE</name>
    <name evidence="9" type="ORF">MSSIH_3346</name>
</gene>
<evidence type="ECO:0000256" key="1">
    <source>
        <dbReference type="ARBA" id="ARBA00022448"/>
    </source>
</evidence>
<dbReference type="GO" id="GO:0008320">
    <property type="term" value="F:protein transmembrane transporter activity"/>
    <property type="evidence" value="ECO:0007669"/>
    <property type="project" value="UniProtKB-UniRule"/>
</dbReference>
<dbReference type="NCBIfam" id="NF006908">
    <property type="entry name" value="PRK09400.1-3"/>
    <property type="match status" value="1"/>
</dbReference>
<dbReference type="HAMAP" id="MF_00422">
    <property type="entry name" value="SecE"/>
    <property type="match status" value="1"/>
</dbReference>